<dbReference type="InParanoid" id="A2E6V6"/>
<evidence type="ECO:0000313" key="3">
    <source>
        <dbReference type="Proteomes" id="UP000001542"/>
    </source>
</evidence>
<dbReference type="SMR" id="A2E6V6"/>
<dbReference type="AlphaFoldDB" id="A2E6V6"/>
<name>A2E6V6_TRIV3</name>
<dbReference type="EMBL" id="DS113316">
    <property type="protein sequence ID" value="EAY11592.1"/>
    <property type="molecule type" value="Genomic_DNA"/>
</dbReference>
<protein>
    <recommendedName>
        <fullName evidence="1">Fluoroacetyl-CoA-specific thioesterase-like domain-containing protein</fullName>
    </recommendedName>
</protein>
<evidence type="ECO:0000259" key="1">
    <source>
        <dbReference type="Pfam" id="PF22636"/>
    </source>
</evidence>
<dbReference type="Proteomes" id="UP000001542">
    <property type="component" value="Unassembled WGS sequence"/>
</dbReference>
<dbReference type="InterPro" id="IPR025540">
    <property type="entry name" value="FlK"/>
</dbReference>
<dbReference type="RefSeq" id="XP_001323815.1">
    <property type="nucleotide sequence ID" value="XM_001323780.1"/>
</dbReference>
<feature type="domain" description="Fluoroacetyl-CoA-specific thioesterase-like" evidence="1">
    <location>
        <begin position="10"/>
        <end position="112"/>
    </location>
</feature>
<sequence>MYTGKATLRVAKEHLAPAMKTGTANVMSTAIMGALMEEASCNAIPAGTYKPGQTSVGIHLDLRHKKPSALGANVTAIAKLKEITPKKLDFEIEVFDETGLVGTAKHQRAFVMTDAFEKKCEMDFKKATGK</sequence>
<organism evidence="2 3">
    <name type="scientific">Trichomonas vaginalis (strain ATCC PRA-98 / G3)</name>
    <dbReference type="NCBI Taxonomy" id="412133"/>
    <lineage>
        <taxon>Eukaryota</taxon>
        <taxon>Metamonada</taxon>
        <taxon>Parabasalia</taxon>
        <taxon>Trichomonadida</taxon>
        <taxon>Trichomonadidae</taxon>
        <taxon>Trichomonas</taxon>
    </lineage>
</organism>
<evidence type="ECO:0000313" key="2">
    <source>
        <dbReference type="EMBL" id="EAY11592.1"/>
    </source>
</evidence>
<dbReference type="InterPro" id="IPR054485">
    <property type="entry name" value="FlK-like_dom"/>
</dbReference>
<dbReference type="Gene3D" id="3.10.129.10">
    <property type="entry name" value="Hotdog Thioesterase"/>
    <property type="match status" value="1"/>
</dbReference>
<dbReference type="PANTHER" id="PTHR36934">
    <property type="entry name" value="BLR0278 PROTEIN"/>
    <property type="match status" value="1"/>
</dbReference>
<reference evidence="2" key="2">
    <citation type="journal article" date="2007" name="Science">
        <title>Draft genome sequence of the sexually transmitted pathogen Trichomonas vaginalis.</title>
        <authorList>
            <person name="Carlton J.M."/>
            <person name="Hirt R.P."/>
            <person name="Silva J.C."/>
            <person name="Delcher A.L."/>
            <person name="Schatz M."/>
            <person name="Zhao Q."/>
            <person name="Wortman J.R."/>
            <person name="Bidwell S.L."/>
            <person name="Alsmark U.C.M."/>
            <person name="Besteiro S."/>
            <person name="Sicheritz-Ponten T."/>
            <person name="Noel C.J."/>
            <person name="Dacks J.B."/>
            <person name="Foster P.G."/>
            <person name="Simillion C."/>
            <person name="Van de Peer Y."/>
            <person name="Miranda-Saavedra D."/>
            <person name="Barton G.J."/>
            <person name="Westrop G.D."/>
            <person name="Mueller S."/>
            <person name="Dessi D."/>
            <person name="Fiori P.L."/>
            <person name="Ren Q."/>
            <person name="Paulsen I."/>
            <person name="Zhang H."/>
            <person name="Bastida-Corcuera F.D."/>
            <person name="Simoes-Barbosa A."/>
            <person name="Brown M.T."/>
            <person name="Hayes R.D."/>
            <person name="Mukherjee M."/>
            <person name="Okumura C.Y."/>
            <person name="Schneider R."/>
            <person name="Smith A.J."/>
            <person name="Vanacova S."/>
            <person name="Villalvazo M."/>
            <person name="Haas B.J."/>
            <person name="Pertea M."/>
            <person name="Feldblyum T.V."/>
            <person name="Utterback T.R."/>
            <person name="Shu C.L."/>
            <person name="Osoegawa K."/>
            <person name="de Jong P.J."/>
            <person name="Hrdy I."/>
            <person name="Horvathova L."/>
            <person name="Zubacova Z."/>
            <person name="Dolezal P."/>
            <person name="Malik S.B."/>
            <person name="Logsdon J.M. Jr."/>
            <person name="Henze K."/>
            <person name="Gupta A."/>
            <person name="Wang C.C."/>
            <person name="Dunne R.L."/>
            <person name="Upcroft J.A."/>
            <person name="Upcroft P."/>
            <person name="White O."/>
            <person name="Salzberg S.L."/>
            <person name="Tang P."/>
            <person name="Chiu C.-H."/>
            <person name="Lee Y.-S."/>
            <person name="Embley T.M."/>
            <person name="Coombs G.H."/>
            <person name="Mottram J.C."/>
            <person name="Tachezy J."/>
            <person name="Fraser-Liggett C.M."/>
            <person name="Johnson P.J."/>
        </authorList>
    </citation>
    <scope>NUCLEOTIDE SEQUENCE [LARGE SCALE GENOMIC DNA]</scope>
    <source>
        <strain evidence="2">G3</strain>
    </source>
</reference>
<dbReference type="Pfam" id="PF22636">
    <property type="entry name" value="FlK"/>
    <property type="match status" value="1"/>
</dbReference>
<dbReference type="KEGG" id="tva:4769533"/>
<gene>
    <name evidence="2" type="ORF">TVAG_081640</name>
</gene>
<proteinExistence type="predicted"/>
<dbReference type="VEuPathDB" id="TrichDB:TVAG_081640"/>
<dbReference type="InterPro" id="IPR029069">
    <property type="entry name" value="HotDog_dom_sf"/>
</dbReference>
<accession>A2E6V6</accession>
<reference evidence="2" key="1">
    <citation type="submission" date="2006-10" db="EMBL/GenBank/DDBJ databases">
        <authorList>
            <person name="Amadeo P."/>
            <person name="Zhao Q."/>
            <person name="Wortman J."/>
            <person name="Fraser-Liggett C."/>
            <person name="Carlton J."/>
        </authorList>
    </citation>
    <scope>NUCLEOTIDE SEQUENCE</scope>
    <source>
        <strain evidence="2">G3</strain>
    </source>
</reference>
<dbReference type="OrthoDB" id="10261853at2759"/>
<dbReference type="STRING" id="5722.A2E6V6"/>
<dbReference type="OMA" id="KIGEGIH"/>
<keyword evidence="3" id="KW-1185">Reference proteome</keyword>
<dbReference type="PANTHER" id="PTHR36934:SF1">
    <property type="entry name" value="THIOESTERASE DOMAIN-CONTAINING PROTEIN"/>
    <property type="match status" value="1"/>
</dbReference>
<dbReference type="VEuPathDB" id="TrichDB:TVAGG3_0493160"/>
<dbReference type="SUPFAM" id="SSF54637">
    <property type="entry name" value="Thioesterase/thiol ester dehydrase-isomerase"/>
    <property type="match status" value="1"/>
</dbReference>